<evidence type="ECO:0000313" key="3">
    <source>
        <dbReference type="EMBL" id="PIW17481.1"/>
    </source>
</evidence>
<organism evidence="3 4">
    <name type="scientific">bacterium (Candidatus Blackallbacteria) CG17_big_fil_post_rev_8_21_14_2_50_48_46</name>
    <dbReference type="NCBI Taxonomy" id="2014261"/>
    <lineage>
        <taxon>Bacteria</taxon>
        <taxon>Candidatus Blackallbacteria</taxon>
    </lineage>
</organism>
<dbReference type="EMBL" id="PFFQ01000023">
    <property type="protein sequence ID" value="PIW17481.1"/>
    <property type="molecule type" value="Genomic_DNA"/>
</dbReference>
<feature type="domain" description="Aminoglycoside phosphotransferase" evidence="2">
    <location>
        <begin position="50"/>
        <end position="283"/>
    </location>
</feature>
<dbReference type="AlphaFoldDB" id="A0A2M7G634"/>
<comment type="similarity">
    <text evidence="1">Belongs to the pseudomonas-type ThrB family.</text>
</comment>
<name>A0A2M7G634_9BACT</name>
<dbReference type="InterPro" id="IPR050249">
    <property type="entry name" value="Pseudomonas-type_ThrB"/>
</dbReference>
<sequence length="355" mass="40925">MSVFDLLLKKMISGICEEMKAEMKAAYQPEVLREAKAIFGLDSVSESEFIKGFESLVFWGQKSGQAWILKLYHESHRSLEEIASELEWIRFLGRRGLRVPGLLPSQNQQLFEILSQGFVGVCFEKLKGELFQVNHITPAFLRILGEIYALMHLAAQEVHEHLASPLIRPQWYENPKLNFESALPPTDFEILGIAQETKAELLQLPKAKQLYGLIHGDLHSGNFFVDTNALIPLHQIQIFDFDDSEFHWFANDLAIGLYYFLLKTPPQEHIGLAQRFLTSVKQGYQLHAEWPSPFDTVLPLFMRWRDLLVYNLMQQIAAEHCNDPAFQGAMQARRQRILSRDAGCFQGLSKIFRWF</sequence>
<dbReference type="Gene3D" id="3.90.1200.10">
    <property type="match status" value="1"/>
</dbReference>
<dbReference type="SUPFAM" id="SSF56112">
    <property type="entry name" value="Protein kinase-like (PK-like)"/>
    <property type="match status" value="1"/>
</dbReference>
<dbReference type="Pfam" id="PF01636">
    <property type="entry name" value="APH"/>
    <property type="match status" value="1"/>
</dbReference>
<comment type="caution">
    <text evidence="3">The sequence shown here is derived from an EMBL/GenBank/DDBJ whole genome shotgun (WGS) entry which is preliminary data.</text>
</comment>
<evidence type="ECO:0000259" key="2">
    <source>
        <dbReference type="Pfam" id="PF01636"/>
    </source>
</evidence>
<dbReference type="InterPro" id="IPR002575">
    <property type="entry name" value="Aminoglycoside_PTrfase"/>
</dbReference>
<evidence type="ECO:0000256" key="1">
    <source>
        <dbReference type="ARBA" id="ARBA00038240"/>
    </source>
</evidence>
<evidence type="ECO:0000313" key="4">
    <source>
        <dbReference type="Proteomes" id="UP000231019"/>
    </source>
</evidence>
<dbReference type="PANTHER" id="PTHR21064:SF6">
    <property type="entry name" value="AMINOGLYCOSIDE PHOSPHOTRANSFERASE DOMAIN-CONTAINING PROTEIN"/>
    <property type="match status" value="1"/>
</dbReference>
<dbReference type="InterPro" id="IPR011009">
    <property type="entry name" value="Kinase-like_dom_sf"/>
</dbReference>
<reference evidence="3 4" key="1">
    <citation type="submission" date="2017-09" db="EMBL/GenBank/DDBJ databases">
        <title>Depth-based differentiation of microbial function through sediment-hosted aquifers and enrichment of novel symbionts in the deep terrestrial subsurface.</title>
        <authorList>
            <person name="Probst A.J."/>
            <person name="Ladd B."/>
            <person name="Jarett J.K."/>
            <person name="Geller-Mcgrath D.E."/>
            <person name="Sieber C.M."/>
            <person name="Emerson J.B."/>
            <person name="Anantharaman K."/>
            <person name="Thomas B.C."/>
            <person name="Malmstrom R."/>
            <person name="Stieglmeier M."/>
            <person name="Klingl A."/>
            <person name="Woyke T."/>
            <person name="Ryan C.M."/>
            <person name="Banfield J.F."/>
        </authorList>
    </citation>
    <scope>NUCLEOTIDE SEQUENCE [LARGE SCALE GENOMIC DNA]</scope>
    <source>
        <strain evidence="3">CG17_big_fil_post_rev_8_21_14_2_50_48_46</strain>
    </source>
</reference>
<dbReference type="PANTHER" id="PTHR21064">
    <property type="entry name" value="AMINOGLYCOSIDE PHOSPHOTRANSFERASE DOMAIN-CONTAINING PROTEIN-RELATED"/>
    <property type="match status" value="1"/>
</dbReference>
<protein>
    <recommendedName>
        <fullName evidence="2">Aminoglycoside phosphotransferase domain-containing protein</fullName>
    </recommendedName>
</protein>
<dbReference type="Proteomes" id="UP000231019">
    <property type="component" value="Unassembled WGS sequence"/>
</dbReference>
<proteinExistence type="inferred from homology"/>
<accession>A0A2M7G634</accession>
<dbReference type="GO" id="GO:0004413">
    <property type="term" value="F:homoserine kinase activity"/>
    <property type="evidence" value="ECO:0007669"/>
    <property type="project" value="TreeGrafter"/>
</dbReference>
<gene>
    <name evidence="3" type="ORF">COW36_08250</name>
</gene>
<dbReference type="GO" id="GO:0009088">
    <property type="term" value="P:threonine biosynthetic process"/>
    <property type="evidence" value="ECO:0007669"/>
    <property type="project" value="TreeGrafter"/>
</dbReference>